<accession>A0A7W7CGJ7</accession>
<evidence type="ECO:0000313" key="2">
    <source>
        <dbReference type="Proteomes" id="UP000533598"/>
    </source>
</evidence>
<proteinExistence type="predicted"/>
<evidence type="ECO:0000313" key="1">
    <source>
        <dbReference type="EMBL" id="MBB4680845.1"/>
    </source>
</evidence>
<reference evidence="1 2" key="1">
    <citation type="submission" date="2020-08" db="EMBL/GenBank/DDBJ databases">
        <title>Sequencing the genomes of 1000 actinobacteria strains.</title>
        <authorList>
            <person name="Klenk H.-P."/>
        </authorList>
    </citation>
    <scope>NUCLEOTIDE SEQUENCE [LARGE SCALE GENOMIC DNA]</scope>
    <source>
        <strain evidence="1 2">DSM 44230</strain>
    </source>
</reference>
<gene>
    <name evidence="1" type="ORF">HNR67_006963</name>
</gene>
<protein>
    <submittedName>
        <fullName evidence="1">Uncharacterized protein</fullName>
    </submittedName>
</protein>
<comment type="caution">
    <text evidence="1">The sequence shown here is derived from an EMBL/GenBank/DDBJ whole genome shotgun (WGS) entry which is preliminary data.</text>
</comment>
<name>A0A7W7CGJ7_9PSEU</name>
<dbReference type="Proteomes" id="UP000533598">
    <property type="component" value="Unassembled WGS sequence"/>
</dbReference>
<keyword evidence="2" id="KW-1185">Reference proteome</keyword>
<sequence length="52" mass="5670">MLVNMWMVVMSVAHERTASARVVNARQTITGREVAARSRFGTHTGTAQIGLV</sequence>
<dbReference type="AlphaFoldDB" id="A0A7W7CGJ7"/>
<organism evidence="1 2">
    <name type="scientific">Crossiella cryophila</name>
    <dbReference type="NCBI Taxonomy" id="43355"/>
    <lineage>
        <taxon>Bacteria</taxon>
        <taxon>Bacillati</taxon>
        <taxon>Actinomycetota</taxon>
        <taxon>Actinomycetes</taxon>
        <taxon>Pseudonocardiales</taxon>
        <taxon>Pseudonocardiaceae</taxon>
        <taxon>Crossiella</taxon>
    </lineage>
</organism>
<dbReference type="EMBL" id="JACHMH010000001">
    <property type="protein sequence ID" value="MBB4680845.1"/>
    <property type="molecule type" value="Genomic_DNA"/>
</dbReference>